<protein>
    <submittedName>
        <fullName evidence="1">Uncharacterized protein</fullName>
    </submittedName>
</protein>
<gene>
    <name evidence="1" type="ORF">mPipKuh1_009391</name>
</gene>
<dbReference type="EMBL" id="JACAGB010000003">
    <property type="protein sequence ID" value="KAF6374152.1"/>
    <property type="molecule type" value="Genomic_DNA"/>
</dbReference>
<dbReference type="Proteomes" id="UP000558488">
    <property type="component" value="Unassembled WGS sequence"/>
</dbReference>
<organism evidence="1 2">
    <name type="scientific">Pipistrellus kuhlii</name>
    <name type="common">Kuhl's pipistrelle</name>
    <dbReference type="NCBI Taxonomy" id="59472"/>
    <lineage>
        <taxon>Eukaryota</taxon>
        <taxon>Metazoa</taxon>
        <taxon>Chordata</taxon>
        <taxon>Craniata</taxon>
        <taxon>Vertebrata</taxon>
        <taxon>Euteleostomi</taxon>
        <taxon>Mammalia</taxon>
        <taxon>Eutheria</taxon>
        <taxon>Laurasiatheria</taxon>
        <taxon>Chiroptera</taxon>
        <taxon>Yangochiroptera</taxon>
        <taxon>Vespertilionidae</taxon>
        <taxon>Pipistrellus</taxon>
    </lineage>
</organism>
<dbReference type="AlphaFoldDB" id="A0A7J7ZIQ8"/>
<accession>A0A7J7ZIQ8</accession>
<name>A0A7J7ZIQ8_PIPKU</name>
<reference evidence="1 2" key="1">
    <citation type="journal article" date="2020" name="Nature">
        <title>Six reference-quality genomes reveal evolution of bat adaptations.</title>
        <authorList>
            <person name="Jebb D."/>
            <person name="Huang Z."/>
            <person name="Pippel M."/>
            <person name="Hughes G.M."/>
            <person name="Lavrichenko K."/>
            <person name="Devanna P."/>
            <person name="Winkler S."/>
            <person name="Jermiin L.S."/>
            <person name="Skirmuntt E.C."/>
            <person name="Katzourakis A."/>
            <person name="Burkitt-Gray L."/>
            <person name="Ray D.A."/>
            <person name="Sullivan K.A.M."/>
            <person name="Roscito J.G."/>
            <person name="Kirilenko B.M."/>
            <person name="Davalos L.M."/>
            <person name="Corthals A.P."/>
            <person name="Power M.L."/>
            <person name="Jones G."/>
            <person name="Ransome R.D."/>
            <person name="Dechmann D.K.N."/>
            <person name="Locatelli A.G."/>
            <person name="Puechmaille S.J."/>
            <person name="Fedrigo O."/>
            <person name="Jarvis E.D."/>
            <person name="Hiller M."/>
            <person name="Vernes S.C."/>
            <person name="Myers E.W."/>
            <person name="Teeling E.C."/>
        </authorList>
    </citation>
    <scope>NUCLEOTIDE SEQUENCE [LARGE SCALE GENOMIC DNA]</scope>
    <source>
        <strain evidence="1">MPipKuh1</strain>
        <tissue evidence="1">Flight muscle</tissue>
    </source>
</reference>
<evidence type="ECO:0000313" key="2">
    <source>
        <dbReference type="Proteomes" id="UP000558488"/>
    </source>
</evidence>
<sequence length="126" mass="14024">MRKLRPREVKGLEHTAKSFKSLISSNSISSRVHSELCVSPFLGVDGSPAVTSGRHGLLSFPAAGVEIKWQNKCERTSKSTQSLTILKHNLTKNHHQKITLGQEKKNAVLKEDAGGFISWKTHVQYF</sequence>
<comment type="caution">
    <text evidence="1">The sequence shown here is derived from an EMBL/GenBank/DDBJ whole genome shotgun (WGS) entry which is preliminary data.</text>
</comment>
<evidence type="ECO:0000313" key="1">
    <source>
        <dbReference type="EMBL" id="KAF6374152.1"/>
    </source>
</evidence>
<proteinExistence type="predicted"/>
<keyword evidence="2" id="KW-1185">Reference proteome</keyword>